<dbReference type="PROSITE" id="PS50237">
    <property type="entry name" value="HECT"/>
    <property type="match status" value="1"/>
</dbReference>
<dbReference type="AlphaFoldDB" id="A0A4Q0A347"/>
<comment type="similarity">
    <text evidence="10">Belongs to the UPL family. TOM1/PTR1 subfamily.</text>
</comment>
<evidence type="ECO:0000256" key="6">
    <source>
        <dbReference type="ARBA" id="ARBA00022679"/>
    </source>
</evidence>
<dbReference type="InterPro" id="IPR025527">
    <property type="entry name" value="HUWE1/Rev1_UBM"/>
</dbReference>
<dbReference type="Proteomes" id="UP000268162">
    <property type="component" value="Unassembled WGS sequence"/>
</dbReference>
<protein>
    <recommendedName>
        <fullName evidence="4">HECT-type E3 ubiquitin transferase</fullName>
        <ecNumber evidence="4">2.3.2.26</ecNumber>
    </recommendedName>
</protein>
<name>A0A4Q0A347_9FUNG</name>
<dbReference type="FunFam" id="3.30.2410.10:FF:000004">
    <property type="entry name" value="E3 ubiquitin-protein ligase HUWE1, variant"/>
    <property type="match status" value="1"/>
</dbReference>
<dbReference type="Gene3D" id="3.30.2160.10">
    <property type="entry name" value="Hect, E3 ligase catalytic domain"/>
    <property type="match status" value="1"/>
</dbReference>
<proteinExistence type="inferred from homology"/>
<comment type="pathway">
    <text evidence="3">Protein modification; protein ubiquitination.</text>
</comment>
<evidence type="ECO:0000256" key="10">
    <source>
        <dbReference type="ARBA" id="ARBA00034494"/>
    </source>
</evidence>
<dbReference type="GO" id="GO:0000209">
    <property type="term" value="P:protein polyubiquitination"/>
    <property type="evidence" value="ECO:0007669"/>
    <property type="project" value="TreeGrafter"/>
</dbReference>
<accession>A0A4Q0A347</accession>
<dbReference type="InterPro" id="IPR000569">
    <property type="entry name" value="HECT_dom"/>
</dbReference>
<evidence type="ECO:0000256" key="7">
    <source>
        <dbReference type="ARBA" id="ARBA00022786"/>
    </source>
</evidence>
<reference evidence="15" key="1">
    <citation type="journal article" date="2018" name="Nat. Microbiol.">
        <title>Leveraging single-cell genomics to expand the fungal tree of life.</title>
        <authorList>
            <person name="Ahrendt S.R."/>
            <person name="Quandt C.A."/>
            <person name="Ciobanu D."/>
            <person name="Clum A."/>
            <person name="Salamov A."/>
            <person name="Andreopoulos B."/>
            <person name="Cheng J.F."/>
            <person name="Woyke T."/>
            <person name="Pelin A."/>
            <person name="Henrissat B."/>
            <person name="Reynolds N.K."/>
            <person name="Benny G.L."/>
            <person name="Smith M.E."/>
            <person name="James T.Y."/>
            <person name="Grigoriev I.V."/>
        </authorList>
    </citation>
    <scope>NUCLEOTIDE SEQUENCE [LARGE SCALE GENOMIC DNA]</scope>
    <source>
        <strain evidence="15">RSA 468</strain>
    </source>
</reference>
<dbReference type="Pfam" id="PF14377">
    <property type="entry name" value="UBM"/>
    <property type="match status" value="2"/>
</dbReference>
<dbReference type="FunFam" id="3.30.2160.10:FF:000001">
    <property type="entry name" value="E3 ubiquitin-protein ligase NEDD4-like"/>
    <property type="match status" value="1"/>
</dbReference>
<gene>
    <name evidence="14" type="ORF">BJ085DRAFT_20779</name>
</gene>
<dbReference type="SUPFAM" id="SSF56204">
    <property type="entry name" value="Hect, E3 ligase catalytic domain"/>
    <property type="match status" value="1"/>
</dbReference>
<dbReference type="FunFam" id="3.90.1750.10:FF:000003">
    <property type="entry name" value="E3 ubiquitin-protein ligase UPL1"/>
    <property type="match status" value="1"/>
</dbReference>
<dbReference type="GO" id="GO:0061630">
    <property type="term" value="F:ubiquitin protein ligase activity"/>
    <property type="evidence" value="ECO:0007669"/>
    <property type="project" value="UniProtKB-EC"/>
</dbReference>
<evidence type="ECO:0000259" key="13">
    <source>
        <dbReference type="PROSITE" id="PS50237"/>
    </source>
</evidence>
<keyword evidence="7 11" id="KW-0833">Ubl conjugation pathway</keyword>
<dbReference type="STRING" id="215637.A0A4Q0A347"/>
<dbReference type="CDD" id="cd00078">
    <property type="entry name" value="HECTc"/>
    <property type="match status" value="1"/>
</dbReference>
<dbReference type="SMART" id="SM00119">
    <property type="entry name" value="HECTc"/>
    <property type="match status" value="1"/>
</dbReference>
<evidence type="ECO:0000256" key="3">
    <source>
        <dbReference type="ARBA" id="ARBA00004906"/>
    </source>
</evidence>
<dbReference type="EC" id="2.3.2.26" evidence="4"/>
<evidence type="ECO:0000256" key="11">
    <source>
        <dbReference type="PROSITE-ProRule" id="PRU00104"/>
    </source>
</evidence>
<dbReference type="EMBL" id="ML002231">
    <property type="protein sequence ID" value="RKP39991.1"/>
    <property type="molecule type" value="Genomic_DNA"/>
</dbReference>
<feature type="region of interest" description="Disordered" evidence="12">
    <location>
        <begin position="274"/>
        <end position="321"/>
    </location>
</feature>
<evidence type="ECO:0000313" key="14">
    <source>
        <dbReference type="EMBL" id="RKP39991.1"/>
    </source>
</evidence>
<dbReference type="Pfam" id="PF00632">
    <property type="entry name" value="HECT"/>
    <property type="match status" value="1"/>
</dbReference>
<feature type="region of interest" description="Disordered" evidence="12">
    <location>
        <begin position="507"/>
        <end position="540"/>
    </location>
</feature>
<dbReference type="PANTHER" id="PTHR11254:SF67">
    <property type="entry name" value="E3 UBIQUITIN-PROTEIN LIGASE HUWE1"/>
    <property type="match status" value="1"/>
</dbReference>
<evidence type="ECO:0000256" key="8">
    <source>
        <dbReference type="ARBA" id="ARBA00022816"/>
    </source>
</evidence>
<feature type="compositionally biased region" description="Polar residues" evidence="12">
    <location>
        <begin position="307"/>
        <end position="316"/>
    </location>
</feature>
<keyword evidence="6" id="KW-0808">Transferase</keyword>
<dbReference type="Gene3D" id="3.90.1750.10">
    <property type="entry name" value="Hect, E3 ligase catalytic domains"/>
    <property type="match status" value="1"/>
</dbReference>
<evidence type="ECO:0000256" key="5">
    <source>
        <dbReference type="ARBA" id="ARBA00022448"/>
    </source>
</evidence>
<feature type="active site" description="Glycyl thioester intermediate" evidence="11">
    <location>
        <position position="1119"/>
    </location>
</feature>
<evidence type="ECO:0000256" key="9">
    <source>
        <dbReference type="ARBA" id="ARBA00023242"/>
    </source>
</evidence>
<dbReference type="GO" id="GO:0051028">
    <property type="term" value="P:mRNA transport"/>
    <property type="evidence" value="ECO:0007669"/>
    <property type="project" value="UniProtKB-KW"/>
</dbReference>
<evidence type="ECO:0000256" key="4">
    <source>
        <dbReference type="ARBA" id="ARBA00012485"/>
    </source>
</evidence>
<evidence type="ECO:0000313" key="15">
    <source>
        <dbReference type="Proteomes" id="UP000268162"/>
    </source>
</evidence>
<dbReference type="GO" id="GO:0005634">
    <property type="term" value="C:nucleus"/>
    <property type="evidence" value="ECO:0007669"/>
    <property type="project" value="UniProtKB-SubCell"/>
</dbReference>
<feature type="region of interest" description="Disordered" evidence="12">
    <location>
        <begin position="159"/>
        <end position="181"/>
    </location>
</feature>
<dbReference type="PANTHER" id="PTHR11254">
    <property type="entry name" value="HECT DOMAIN UBIQUITIN-PROTEIN LIGASE"/>
    <property type="match status" value="1"/>
</dbReference>
<comment type="catalytic activity">
    <reaction evidence="1">
        <text>S-ubiquitinyl-[E2 ubiquitin-conjugating enzyme]-L-cysteine + [acceptor protein]-L-lysine = [E2 ubiquitin-conjugating enzyme]-L-cysteine + N(6)-ubiquitinyl-[acceptor protein]-L-lysine.</text>
        <dbReference type="EC" id="2.3.2.26"/>
    </reaction>
</comment>
<organism evidence="14 15">
    <name type="scientific">Dimargaris cristalligena</name>
    <dbReference type="NCBI Taxonomy" id="215637"/>
    <lineage>
        <taxon>Eukaryota</taxon>
        <taxon>Fungi</taxon>
        <taxon>Fungi incertae sedis</taxon>
        <taxon>Zoopagomycota</taxon>
        <taxon>Kickxellomycotina</taxon>
        <taxon>Dimargaritomycetes</taxon>
        <taxon>Dimargaritales</taxon>
        <taxon>Dimargaritaceae</taxon>
        <taxon>Dimargaris</taxon>
    </lineage>
</organism>
<sequence length="1152" mass="127958">MTAHRLSGHASDDIGVSDLTSVRLRRAQTNGVVPSTGHLPLPPNGVGVPTASSTDTATPVLASPQTGDAMIPTSERVPNAQSEEVRWTEEMFVAYVIGFSPLTSTERWQRENQLTHHDMVTDHASRLVNHILNMLSPTPAEGEPSENLEPTPSIVTEAETETEANGDGDGVEGAATDSAPPAATSETMIMVGGRLVDISNTGIDPTFLEALPEDLREEVLREHMPPAPATGPASGSEMLVDDNAEISAEFLDALPLDIRQEVIIQQREEQLRRQLQRQRQETGSPAGPAPIIRSTSIAAPSNAVPGATSTNGNKSTTGKKESAQLLDRIELAALARLLFLPAHIPNEGTITDLLLGLCENSKTRADLIGLLLSVLQEQAQTFDDVDRCLGHLAHGSGKSGAGALVVDDIPNLPAQCSLNALIALVERNPSAVQFFLSENEHLCLRKPAKKGSGHKSRDPIIISKYPVVILLSLVDRPAVVGNVLIIETLTFLLATICRPLPTMARRSQRHQLRQAESERPNDSTPTPVTDPESGPKLPDIPAHYTRAVVNILTTGECTSKTFQNTLTLIQYLSVLEDAGRSIIHELVQCAERLAEAVSLDLDTLVPVLAQSEDIDTTDNAALRQFTAPSANQTKMLRVLKALDYVHTKIQSQQNQNTPPEAMEVDPAVMADDQTARLATLPTFQALWTKLGRTLKLVQDHSDHAHVATVLLPLIESFMNPEREITSNAAEEFFNQFSENHRKILNALVRNNPSLMSGSFALLVHNPKVLEFDNKRNYFNQQLHRRSTDREMYGALHLNVRRQYVFEDSFHQLQGRSGREIKYGKLAVKFHNEDGVDAGGLTREWFQVLARQMFNLDYALFKSSAVDKVTYQPNPASWVNPDHLTYFKFVGRIIGKAIFDGRLMDCYFTRSFYKHMLGRSVDYRDVEAIDPEYYKSLVWMLENDITDLFDLTFSVEVDEFGKKQTIDLKPQGREIAVTEENKLEYVKLVCEQKLTLAIKDQIDHFLTGFHDVIPRDLVQIFNEQELELLISGLPDIDIDDWKNNTDYHGYNTSSPQIQWFWRAVRSFDQEERAKLLQFVTGTSKVPLQGFIALQGSSGVQKFQIHKDFASTARLPCAHTCFNQLDIPLYESYEQLRSQLLLAINECSTGFGFA</sequence>
<dbReference type="InterPro" id="IPR035983">
    <property type="entry name" value="Hect_E3_ubiquitin_ligase"/>
</dbReference>
<keyword evidence="5" id="KW-0813">Transport</keyword>
<keyword evidence="8" id="KW-0509">mRNA transport</keyword>
<dbReference type="GO" id="GO:0006511">
    <property type="term" value="P:ubiquitin-dependent protein catabolic process"/>
    <property type="evidence" value="ECO:0007669"/>
    <property type="project" value="TreeGrafter"/>
</dbReference>
<evidence type="ECO:0000256" key="2">
    <source>
        <dbReference type="ARBA" id="ARBA00004123"/>
    </source>
</evidence>
<keyword evidence="9" id="KW-0539">Nucleus</keyword>
<evidence type="ECO:0000256" key="12">
    <source>
        <dbReference type="SAM" id="MobiDB-lite"/>
    </source>
</evidence>
<keyword evidence="15" id="KW-1185">Reference proteome</keyword>
<feature type="domain" description="HECT" evidence="13">
    <location>
        <begin position="816"/>
        <end position="1152"/>
    </location>
</feature>
<evidence type="ECO:0000256" key="1">
    <source>
        <dbReference type="ARBA" id="ARBA00000885"/>
    </source>
</evidence>
<dbReference type="GO" id="GO:0005737">
    <property type="term" value="C:cytoplasm"/>
    <property type="evidence" value="ECO:0007669"/>
    <property type="project" value="TreeGrafter"/>
</dbReference>
<feature type="compositionally biased region" description="Acidic residues" evidence="12">
    <location>
        <begin position="159"/>
        <end position="170"/>
    </location>
</feature>
<dbReference type="Gene3D" id="3.30.2410.10">
    <property type="entry name" value="Hect, E3 ligase catalytic domain"/>
    <property type="match status" value="1"/>
</dbReference>
<dbReference type="InterPro" id="IPR050409">
    <property type="entry name" value="E3_ubiq-protein_ligase"/>
</dbReference>
<comment type="subcellular location">
    <subcellularLocation>
        <location evidence="2">Nucleus</location>
    </subcellularLocation>
</comment>